<keyword evidence="2" id="KW-1185">Reference proteome</keyword>
<reference evidence="1" key="1">
    <citation type="submission" date="2025-08" db="UniProtKB">
        <authorList>
            <consortium name="Ensembl"/>
        </authorList>
    </citation>
    <scope>IDENTIFICATION</scope>
</reference>
<name>A0A8C6UYN5_9GOBI</name>
<organism evidence="1 2">
    <name type="scientific">Neogobius melanostomus</name>
    <name type="common">round goby</name>
    <dbReference type="NCBI Taxonomy" id="47308"/>
    <lineage>
        <taxon>Eukaryota</taxon>
        <taxon>Metazoa</taxon>
        <taxon>Chordata</taxon>
        <taxon>Craniata</taxon>
        <taxon>Vertebrata</taxon>
        <taxon>Euteleostomi</taxon>
        <taxon>Actinopterygii</taxon>
        <taxon>Neopterygii</taxon>
        <taxon>Teleostei</taxon>
        <taxon>Neoteleostei</taxon>
        <taxon>Acanthomorphata</taxon>
        <taxon>Gobiaria</taxon>
        <taxon>Gobiiformes</taxon>
        <taxon>Gobioidei</taxon>
        <taxon>Gobiidae</taxon>
        <taxon>Benthophilinae</taxon>
        <taxon>Neogobiini</taxon>
        <taxon>Neogobius</taxon>
    </lineage>
</organism>
<dbReference type="Proteomes" id="UP000694523">
    <property type="component" value="Unplaced"/>
</dbReference>
<dbReference type="AlphaFoldDB" id="A0A8C6UYN5"/>
<evidence type="ECO:0000313" key="1">
    <source>
        <dbReference type="Ensembl" id="ENSNMLP00000040426.1"/>
    </source>
</evidence>
<protein>
    <submittedName>
        <fullName evidence="1">Uncharacterized protein</fullName>
    </submittedName>
</protein>
<proteinExistence type="predicted"/>
<accession>A0A8C6UYN5</accession>
<dbReference type="Ensembl" id="ENSNMLT00000044966.1">
    <property type="protein sequence ID" value="ENSNMLP00000040426.1"/>
    <property type="gene ID" value="ENSNMLG00000024835.1"/>
</dbReference>
<sequence>MAYVLLFLSRYCGIKFALYWLVRCLYTLQLRLEQQPGGRSMTLCGLVSAQDPPRTAGGEHESLSISGNSKCFTVAEREITRKQIKSINKTST</sequence>
<reference evidence="1" key="2">
    <citation type="submission" date="2025-09" db="UniProtKB">
        <authorList>
            <consortium name="Ensembl"/>
        </authorList>
    </citation>
    <scope>IDENTIFICATION</scope>
</reference>
<evidence type="ECO:0000313" key="2">
    <source>
        <dbReference type="Proteomes" id="UP000694523"/>
    </source>
</evidence>